<keyword evidence="3" id="KW-1185">Reference proteome</keyword>
<dbReference type="EMBL" id="JAZHOG010000004">
    <property type="protein sequence ID" value="MEJ8567622.1"/>
    <property type="molecule type" value="Genomic_DNA"/>
</dbReference>
<feature type="region of interest" description="Disordered" evidence="1">
    <location>
        <begin position="24"/>
        <end position="52"/>
    </location>
</feature>
<gene>
    <name evidence="2" type="ORF">V3330_08300</name>
</gene>
<feature type="non-terminal residue" evidence="2">
    <location>
        <position position="1"/>
    </location>
</feature>
<protein>
    <submittedName>
        <fullName evidence="2">Uncharacterized protein</fullName>
    </submittedName>
</protein>
<dbReference type="Proteomes" id="UP001359886">
    <property type="component" value="Unassembled WGS sequence"/>
</dbReference>
<organism evidence="2 3">
    <name type="scientific">Elongatibacter sediminis</name>
    <dbReference type="NCBI Taxonomy" id="3119006"/>
    <lineage>
        <taxon>Bacteria</taxon>
        <taxon>Pseudomonadati</taxon>
        <taxon>Pseudomonadota</taxon>
        <taxon>Gammaproteobacteria</taxon>
        <taxon>Chromatiales</taxon>
        <taxon>Wenzhouxiangellaceae</taxon>
        <taxon>Elongatibacter</taxon>
    </lineage>
</organism>
<evidence type="ECO:0000313" key="3">
    <source>
        <dbReference type="Proteomes" id="UP001359886"/>
    </source>
</evidence>
<name>A0AAW9RC67_9GAMM</name>
<dbReference type="AlphaFoldDB" id="A0AAW9RC67"/>
<accession>A0AAW9RC67</accession>
<evidence type="ECO:0000256" key="1">
    <source>
        <dbReference type="SAM" id="MobiDB-lite"/>
    </source>
</evidence>
<evidence type="ECO:0000313" key="2">
    <source>
        <dbReference type="EMBL" id="MEJ8567622.1"/>
    </source>
</evidence>
<reference evidence="2 3" key="1">
    <citation type="submission" date="2024-02" db="EMBL/GenBank/DDBJ databases">
        <title>A novel Wenzhouxiangellaceae bacterium, isolated from coastal sediments.</title>
        <authorList>
            <person name="Du Z.-J."/>
            <person name="Ye Y.-Q."/>
            <person name="Zhang X.-Y."/>
        </authorList>
    </citation>
    <scope>NUCLEOTIDE SEQUENCE [LARGE SCALE GENOMIC DNA]</scope>
    <source>
        <strain evidence="2 3">CH-27</strain>
    </source>
</reference>
<sequence length="105" mass="10869">FQQSVAPSLPFFTARLRRVVKPAALGREETAGGGEVPPAERPGIAGGDPPSGIQEIRVAMVGNNSQQQPISAMNPAAFATTPALVRRPCAHDALRRLAGECAGLA</sequence>
<proteinExistence type="predicted"/>
<comment type="caution">
    <text evidence="2">The sequence shown here is derived from an EMBL/GenBank/DDBJ whole genome shotgun (WGS) entry which is preliminary data.</text>
</comment>